<sequence>MNDTALRLALREMHAAFSRPGPWVIVAAVVVALAVSGPFGTLASLGFATRLAYWAAVVVLTLGAGWLATQGCVHALARRGIGRIGQWLIASLTVSAVTAAVVGVLNVLAFGFYVTDRGAVADLLTSTVPIALMVTAAFIWGFPRLPRPPRCKPPARNRRACWPGCRWTSAAR</sequence>
<accession>A0ABT3GX32</accession>
<feature type="transmembrane region" description="Helical" evidence="1">
    <location>
        <begin position="21"/>
        <end position="39"/>
    </location>
</feature>
<evidence type="ECO:0000313" key="2">
    <source>
        <dbReference type="EMBL" id="MCW1932119.1"/>
    </source>
</evidence>
<protein>
    <submittedName>
        <fullName evidence="2">Uncharacterized protein</fullName>
    </submittedName>
</protein>
<feature type="transmembrane region" description="Helical" evidence="1">
    <location>
        <begin position="51"/>
        <end position="76"/>
    </location>
</feature>
<dbReference type="Proteomes" id="UP001208938">
    <property type="component" value="Unassembled WGS sequence"/>
</dbReference>
<proteinExistence type="predicted"/>
<organism evidence="2 3">
    <name type="scientific">Pararhodobacter zhoushanensis</name>
    <dbReference type="NCBI Taxonomy" id="2479545"/>
    <lineage>
        <taxon>Bacteria</taxon>
        <taxon>Pseudomonadati</taxon>
        <taxon>Pseudomonadota</taxon>
        <taxon>Alphaproteobacteria</taxon>
        <taxon>Rhodobacterales</taxon>
        <taxon>Paracoccaceae</taxon>
        <taxon>Pararhodobacter</taxon>
    </lineage>
</organism>
<name>A0ABT3GX32_9RHOB</name>
<dbReference type="EMBL" id="JAPDFL010000001">
    <property type="protein sequence ID" value="MCW1932119.1"/>
    <property type="molecule type" value="Genomic_DNA"/>
</dbReference>
<dbReference type="RefSeq" id="WP_264505183.1">
    <property type="nucleotide sequence ID" value="NZ_JAPDFL010000001.1"/>
</dbReference>
<keyword evidence="1" id="KW-0812">Transmembrane</keyword>
<keyword evidence="1" id="KW-1133">Transmembrane helix</keyword>
<comment type="caution">
    <text evidence="2">The sequence shown here is derived from an EMBL/GenBank/DDBJ whole genome shotgun (WGS) entry which is preliminary data.</text>
</comment>
<feature type="transmembrane region" description="Helical" evidence="1">
    <location>
        <begin position="119"/>
        <end position="142"/>
    </location>
</feature>
<gene>
    <name evidence="2" type="ORF">OKW52_07545</name>
</gene>
<evidence type="ECO:0000313" key="3">
    <source>
        <dbReference type="Proteomes" id="UP001208938"/>
    </source>
</evidence>
<reference evidence="2 3" key="1">
    <citation type="submission" date="2022-10" db="EMBL/GenBank/DDBJ databases">
        <title>Pararhodobacter sp. nov., isolated from marine algae.</title>
        <authorList>
            <person name="Choi B.J."/>
            <person name="Kim J.M."/>
            <person name="Lee J.K."/>
            <person name="Choi D.G."/>
            <person name="Jeon C.O."/>
        </authorList>
    </citation>
    <scope>NUCLEOTIDE SEQUENCE [LARGE SCALE GENOMIC DNA]</scope>
    <source>
        <strain evidence="2 3">ZQ420</strain>
    </source>
</reference>
<evidence type="ECO:0000256" key="1">
    <source>
        <dbReference type="SAM" id="Phobius"/>
    </source>
</evidence>
<keyword evidence="3" id="KW-1185">Reference proteome</keyword>
<feature type="transmembrane region" description="Helical" evidence="1">
    <location>
        <begin position="88"/>
        <end position="113"/>
    </location>
</feature>
<keyword evidence="1" id="KW-0472">Membrane</keyword>